<dbReference type="EMBL" id="DVIR01000031">
    <property type="protein sequence ID" value="HIS24422.1"/>
    <property type="molecule type" value="Genomic_DNA"/>
</dbReference>
<evidence type="ECO:0000256" key="11">
    <source>
        <dbReference type="ARBA" id="ARBA00048988"/>
    </source>
</evidence>
<dbReference type="Gene3D" id="3.40.50.300">
    <property type="entry name" value="P-loop containing nucleotide triphosphate hydrolases"/>
    <property type="match status" value="2"/>
</dbReference>
<feature type="binding site" evidence="12">
    <location>
        <position position="532"/>
    </location>
    <ligand>
        <name>Zn(2+)</name>
        <dbReference type="ChEBI" id="CHEBI:29105"/>
        <label>2</label>
    </ligand>
</feature>
<keyword evidence="7 12" id="KW-0862">Zinc</keyword>
<evidence type="ECO:0000256" key="10">
    <source>
        <dbReference type="ARBA" id="ARBA00023235"/>
    </source>
</evidence>
<dbReference type="InterPro" id="IPR011545">
    <property type="entry name" value="DEAD/DEAH_box_helicase_dom"/>
</dbReference>
<feature type="binding site" evidence="12">
    <location>
        <position position="563"/>
    </location>
    <ligand>
        <name>Zn(2+)</name>
        <dbReference type="ChEBI" id="CHEBI:29105"/>
        <label>1</label>
    </ligand>
</feature>
<dbReference type="FunFam" id="3.40.50.300:FF:000489">
    <property type="entry name" value="Primosome assembly protein PriA"/>
    <property type="match status" value="1"/>
</dbReference>
<dbReference type="GO" id="GO:0006269">
    <property type="term" value="P:DNA replication, synthesis of primer"/>
    <property type="evidence" value="ECO:0007669"/>
    <property type="project" value="UniProtKB-KW"/>
</dbReference>
<dbReference type="SMART" id="SM00487">
    <property type="entry name" value="DEXDc"/>
    <property type="match status" value="1"/>
</dbReference>
<accession>A0A9D1ENY6</accession>
<comment type="caution">
    <text evidence="14">The sequence shown here is derived from an EMBL/GenBank/DDBJ whole genome shotgun (WGS) entry which is preliminary data.</text>
</comment>
<comment type="catalytic activity">
    <reaction evidence="11 12">
        <text>ATP + H2O = ADP + phosphate + H(+)</text>
        <dbReference type="Rhea" id="RHEA:13065"/>
        <dbReference type="ChEBI" id="CHEBI:15377"/>
        <dbReference type="ChEBI" id="CHEBI:15378"/>
        <dbReference type="ChEBI" id="CHEBI:30616"/>
        <dbReference type="ChEBI" id="CHEBI:43474"/>
        <dbReference type="ChEBI" id="CHEBI:456216"/>
        <dbReference type="EC" id="5.6.2.4"/>
    </reaction>
</comment>
<dbReference type="InterPro" id="IPR040498">
    <property type="entry name" value="PriA_CRR"/>
</dbReference>
<feature type="binding site" evidence="12">
    <location>
        <position position="550"/>
    </location>
    <ligand>
        <name>Zn(2+)</name>
        <dbReference type="ChEBI" id="CHEBI:29105"/>
        <label>2</label>
    </ligand>
</feature>
<comment type="catalytic activity">
    <reaction evidence="12">
        <text>Couples ATP hydrolysis with the unwinding of duplex DNA by translocating in the 3'-5' direction.</text>
        <dbReference type="EC" id="5.6.2.4"/>
    </reaction>
</comment>
<reference evidence="14" key="1">
    <citation type="submission" date="2020-10" db="EMBL/GenBank/DDBJ databases">
        <authorList>
            <person name="Gilroy R."/>
        </authorList>
    </citation>
    <scope>NUCLEOTIDE SEQUENCE</scope>
    <source>
        <strain evidence="14">CHK157-1446</strain>
    </source>
</reference>
<dbReference type="HAMAP" id="MF_00983">
    <property type="entry name" value="PriA"/>
    <property type="match status" value="1"/>
</dbReference>
<dbReference type="GO" id="GO:0005524">
    <property type="term" value="F:ATP binding"/>
    <property type="evidence" value="ECO:0007669"/>
    <property type="project" value="UniProtKB-UniRule"/>
</dbReference>
<keyword evidence="9 12" id="KW-0238">DNA-binding</keyword>
<dbReference type="GO" id="GO:0006270">
    <property type="term" value="P:DNA replication initiation"/>
    <property type="evidence" value="ECO:0007669"/>
    <property type="project" value="TreeGrafter"/>
</dbReference>
<comment type="cofactor">
    <cofactor evidence="12">
        <name>Zn(2+)</name>
        <dbReference type="ChEBI" id="CHEBI:29105"/>
    </cofactor>
    <text evidence="12">Binds 2 zinc ions per subunit.</text>
</comment>
<evidence type="ECO:0000313" key="14">
    <source>
        <dbReference type="EMBL" id="HIS24422.1"/>
    </source>
</evidence>
<name>A0A9D1ENY6_9FIRM</name>
<dbReference type="GO" id="GO:0003677">
    <property type="term" value="F:DNA binding"/>
    <property type="evidence" value="ECO:0007669"/>
    <property type="project" value="UniProtKB-UniRule"/>
</dbReference>
<dbReference type="Gene3D" id="3.40.1440.60">
    <property type="entry name" value="PriA, 3(prime) DNA-binding domain"/>
    <property type="match status" value="1"/>
</dbReference>
<dbReference type="InterPro" id="IPR041222">
    <property type="entry name" value="PriA_3primeBD"/>
</dbReference>
<evidence type="ECO:0000256" key="12">
    <source>
        <dbReference type="HAMAP-Rule" id="MF_00983"/>
    </source>
</evidence>
<comment type="function">
    <text evidence="12">Initiates the restart of stalled replication forks, which reloads the replicative helicase on sites other than the origin of replication. Recognizes and binds to abandoned replication forks and remodels them to uncover a helicase loading site. Promotes assembly of the primosome at these replication forks.</text>
</comment>
<dbReference type="GO" id="GO:0043138">
    <property type="term" value="F:3'-5' DNA helicase activity"/>
    <property type="evidence" value="ECO:0007669"/>
    <property type="project" value="UniProtKB-EC"/>
</dbReference>
<dbReference type="SUPFAM" id="SSF52540">
    <property type="entry name" value="P-loop containing nucleoside triphosphate hydrolases"/>
    <property type="match status" value="2"/>
</dbReference>
<evidence type="ECO:0000256" key="5">
    <source>
        <dbReference type="ARBA" id="ARBA00022801"/>
    </source>
</evidence>
<dbReference type="Pfam" id="PF18074">
    <property type="entry name" value="PriA_C"/>
    <property type="match status" value="1"/>
</dbReference>
<dbReference type="Proteomes" id="UP000823982">
    <property type="component" value="Unassembled WGS sequence"/>
</dbReference>
<comment type="similarity">
    <text evidence="12">Belongs to the helicase family. PriA subfamily.</text>
</comment>
<evidence type="ECO:0000256" key="1">
    <source>
        <dbReference type="ARBA" id="ARBA00022515"/>
    </source>
</evidence>
<keyword evidence="1 12" id="KW-0639">Primosome</keyword>
<keyword evidence="6 12" id="KW-0347">Helicase</keyword>
<keyword evidence="10 12" id="KW-0413">Isomerase</keyword>
<dbReference type="PANTHER" id="PTHR30580">
    <property type="entry name" value="PRIMOSOMAL PROTEIN N"/>
    <property type="match status" value="1"/>
</dbReference>
<keyword evidence="8 12" id="KW-0067">ATP-binding</keyword>
<dbReference type="AlphaFoldDB" id="A0A9D1ENY6"/>
<dbReference type="Pfam" id="PF00270">
    <property type="entry name" value="DEAD"/>
    <property type="match status" value="1"/>
</dbReference>
<feature type="binding site" evidence="12">
    <location>
        <position position="520"/>
    </location>
    <ligand>
        <name>Zn(2+)</name>
        <dbReference type="ChEBI" id="CHEBI:29105"/>
        <label>1</label>
    </ligand>
</feature>
<evidence type="ECO:0000256" key="8">
    <source>
        <dbReference type="ARBA" id="ARBA00022840"/>
    </source>
</evidence>
<dbReference type="PROSITE" id="PS51192">
    <property type="entry name" value="HELICASE_ATP_BIND_1"/>
    <property type="match status" value="1"/>
</dbReference>
<evidence type="ECO:0000256" key="9">
    <source>
        <dbReference type="ARBA" id="ARBA00023125"/>
    </source>
</evidence>
<dbReference type="InterPro" id="IPR041236">
    <property type="entry name" value="PriA_C"/>
</dbReference>
<proteinExistence type="inferred from homology"/>
<feature type="domain" description="Helicase ATP-binding" evidence="13">
    <location>
        <begin position="292"/>
        <end position="458"/>
    </location>
</feature>
<keyword evidence="4 12" id="KW-0547">Nucleotide-binding</keyword>
<evidence type="ECO:0000259" key="13">
    <source>
        <dbReference type="PROSITE" id="PS51192"/>
    </source>
</evidence>
<dbReference type="Pfam" id="PF18319">
    <property type="entry name" value="Zn_ribbon_PriA"/>
    <property type="match status" value="1"/>
</dbReference>
<dbReference type="GO" id="GO:0008270">
    <property type="term" value="F:zinc ion binding"/>
    <property type="evidence" value="ECO:0007669"/>
    <property type="project" value="UniProtKB-UniRule"/>
</dbReference>
<protein>
    <recommendedName>
        <fullName evidence="12">Replication restart protein PriA</fullName>
    </recommendedName>
    <alternativeName>
        <fullName evidence="12">ATP-dependent DNA helicase PriA</fullName>
        <ecNumber evidence="12">5.6.2.4</ecNumber>
    </alternativeName>
    <alternativeName>
        <fullName evidence="12">DNA 3'-5' helicase PriA</fullName>
    </alternativeName>
</protein>
<sequence>MAAVHAAKVVLADAVYGYDMEYTYKYPDLLYGVLKAGMRVLVPFGRSNTKRIGLVTRVYDKDQPDERIKPIISLIDREPLLNDELVDMVSWLKEHTFCTYFEAYRTIVPAGYSVVHKSVYALANHMPDVELDEEENALYQMLKGCLSRKEFDSILDSCLGDGSAGKSKANVIKSLVEKGVLEQSDEFKRRVSDETVRMIRLAPDFEEKCAGLTPKQRLVADFLSENESASVKETCYYLSVTQTIITNMIKKGLLIEYRYEALRVPERGANTHAWDVVLSDEQSAAYEGIAKLVDAAKPAGALLHGVTGSGKTAVFMSLIKHVLDKGKTAIMLVPEISLTPQTVNRFCSVFGDAVAVIHSGLSVGQRLDEFKRIKRGDAKIVIGTRSAIFAPLTDIGIIIMDEEGESSYKSDSSPRYHARDVAIKRCATHNCVLLMASATPSLETYYYAKKGRYSLFELKKRYGDTKLPQVVVADMITEAENGNDGMLCLDMVRRIRSELKKNKQTILLLNRRGYNTNATCLSCHSPIKCPNCLVPLTYHKSNGKLMCHYCGYFISFDGKCPTCHGDRVRLSGIGTQKLEEELSSLFPSARVLRMDADTTYSRYAYEESFSEFANGAYDIMVGTQMIAKGLDFPNVTTVGVISLDSSLFAGDFRSYERTFSLLTQVAGRGGRGDSEAVAYIQTFVPDHHVIALAAKQDYKGFFEQEIALRRELIYPPFCDICTVYFCSAIESDAVRAAHEFVSMMRQKIANISAKFPLRVLGPAKSGYGRINNRYKYALTIKCRMSSAFRSFISELLADTYKNKTFSNTRVYVDINGET</sequence>
<evidence type="ECO:0000256" key="6">
    <source>
        <dbReference type="ARBA" id="ARBA00022806"/>
    </source>
</evidence>
<dbReference type="Pfam" id="PF17764">
    <property type="entry name" value="PriA_3primeBD"/>
    <property type="match status" value="1"/>
</dbReference>
<dbReference type="PANTHER" id="PTHR30580:SF0">
    <property type="entry name" value="PRIMOSOMAL PROTEIN N"/>
    <property type="match status" value="1"/>
</dbReference>
<dbReference type="InterPro" id="IPR014001">
    <property type="entry name" value="Helicase_ATP-bd"/>
</dbReference>
<dbReference type="InterPro" id="IPR042115">
    <property type="entry name" value="PriA_3primeBD_sf"/>
</dbReference>
<dbReference type="GO" id="GO:0006310">
    <property type="term" value="P:DNA recombination"/>
    <property type="evidence" value="ECO:0007669"/>
    <property type="project" value="InterPro"/>
</dbReference>
<feature type="binding site" evidence="12">
    <location>
        <position position="529"/>
    </location>
    <ligand>
        <name>Zn(2+)</name>
        <dbReference type="ChEBI" id="CHEBI:29105"/>
        <label>2</label>
    </ligand>
</feature>
<evidence type="ECO:0000313" key="15">
    <source>
        <dbReference type="Proteomes" id="UP000823982"/>
    </source>
</evidence>
<dbReference type="CDD" id="cd17929">
    <property type="entry name" value="DEXHc_priA"/>
    <property type="match status" value="1"/>
</dbReference>
<dbReference type="InterPro" id="IPR027417">
    <property type="entry name" value="P-loop_NTPase"/>
</dbReference>
<keyword evidence="3 12" id="KW-0479">Metal-binding</keyword>
<evidence type="ECO:0000256" key="4">
    <source>
        <dbReference type="ARBA" id="ARBA00022741"/>
    </source>
</evidence>
<dbReference type="GO" id="GO:1990077">
    <property type="term" value="C:primosome complex"/>
    <property type="evidence" value="ECO:0007669"/>
    <property type="project" value="UniProtKB-UniRule"/>
</dbReference>
<reference evidence="14" key="2">
    <citation type="journal article" date="2021" name="PeerJ">
        <title>Extensive microbial diversity within the chicken gut microbiome revealed by metagenomics and culture.</title>
        <authorList>
            <person name="Gilroy R."/>
            <person name="Ravi A."/>
            <person name="Getino M."/>
            <person name="Pursley I."/>
            <person name="Horton D.L."/>
            <person name="Alikhan N.F."/>
            <person name="Baker D."/>
            <person name="Gharbi K."/>
            <person name="Hall N."/>
            <person name="Watson M."/>
            <person name="Adriaenssens E.M."/>
            <person name="Foster-Nyarko E."/>
            <person name="Jarju S."/>
            <person name="Secka A."/>
            <person name="Antonio M."/>
            <person name="Oren A."/>
            <person name="Chaudhuri R.R."/>
            <person name="La Ragione R."/>
            <person name="Hildebrand F."/>
            <person name="Pallen M.J."/>
        </authorList>
    </citation>
    <scope>NUCLEOTIDE SEQUENCE</scope>
    <source>
        <strain evidence="14">CHK157-1446</strain>
    </source>
</reference>
<dbReference type="Pfam" id="PF00271">
    <property type="entry name" value="Helicase_C"/>
    <property type="match status" value="1"/>
</dbReference>
<dbReference type="NCBIfam" id="TIGR00595">
    <property type="entry name" value="priA"/>
    <property type="match status" value="1"/>
</dbReference>
<feature type="binding site" evidence="12">
    <location>
        <position position="523"/>
    </location>
    <ligand>
        <name>Zn(2+)</name>
        <dbReference type="ChEBI" id="CHEBI:29105"/>
        <label>1</label>
    </ligand>
</feature>
<dbReference type="InterPro" id="IPR005259">
    <property type="entry name" value="PriA"/>
</dbReference>
<gene>
    <name evidence="12 14" type="primary">priA</name>
    <name evidence="14" type="ORF">IAD01_03365</name>
</gene>
<dbReference type="GO" id="GO:0016787">
    <property type="term" value="F:hydrolase activity"/>
    <property type="evidence" value="ECO:0007669"/>
    <property type="project" value="UniProtKB-KW"/>
</dbReference>
<evidence type="ECO:0000256" key="3">
    <source>
        <dbReference type="ARBA" id="ARBA00022723"/>
    </source>
</evidence>
<evidence type="ECO:0000256" key="7">
    <source>
        <dbReference type="ARBA" id="ARBA00022833"/>
    </source>
</evidence>
<dbReference type="InterPro" id="IPR001650">
    <property type="entry name" value="Helicase_C-like"/>
</dbReference>
<keyword evidence="5 12" id="KW-0378">Hydrolase</keyword>
<dbReference type="GO" id="GO:0006302">
    <property type="term" value="P:double-strand break repair"/>
    <property type="evidence" value="ECO:0007669"/>
    <property type="project" value="InterPro"/>
</dbReference>
<comment type="subunit">
    <text evidence="12">Component of the replication restart primosome.</text>
</comment>
<evidence type="ECO:0000256" key="2">
    <source>
        <dbReference type="ARBA" id="ARBA00022705"/>
    </source>
</evidence>
<organism evidence="14 15">
    <name type="scientific">Candidatus Faeciplasma gallinarum</name>
    <dbReference type="NCBI Taxonomy" id="2840799"/>
    <lineage>
        <taxon>Bacteria</taxon>
        <taxon>Bacillati</taxon>
        <taxon>Bacillota</taxon>
        <taxon>Clostridia</taxon>
        <taxon>Eubacteriales</taxon>
        <taxon>Oscillospiraceae</taxon>
        <taxon>Oscillospiraceae incertae sedis</taxon>
        <taxon>Candidatus Faeciplasma</taxon>
    </lineage>
</organism>
<feature type="binding site" evidence="12">
    <location>
        <position position="560"/>
    </location>
    <ligand>
        <name>Zn(2+)</name>
        <dbReference type="ChEBI" id="CHEBI:29105"/>
        <label>1</label>
    </ligand>
</feature>
<dbReference type="SMART" id="SM00490">
    <property type="entry name" value="HELICc"/>
    <property type="match status" value="1"/>
</dbReference>
<dbReference type="EC" id="5.6.2.4" evidence="12"/>
<keyword evidence="2 12" id="KW-0235">DNA replication</keyword>
<feature type="binding site" evidence="12">
    <location>
        <position position="547"/>
    </location>
    <ligand>
        <name>Zn(2+)</name>
        <dbReference type="ChEBI" id="CHEBI:29105"/>
        <label>2</label>
    </ligand>
</feature>